<evidence type="ECO:0000313" key="10">
    <source>
        <dbReference type="EMBL" id="KAK2170788.1"/>
    </source>
</evidence>
<comment type="caution">
    <text evidence="10">The sequence shown here is derived from an EMBL/GenBank/DDBJ whole genome shotgun (WGS) entry which is preliminary data.</text>
</comment>
<protein>
    <recommendedName>
        <fullName evidence="8">Exportin-4</fullName>
    </recommendedName>
</protein>
<name>A0AAD9KHS7_RIDPI</name>
<evidence type="ECO:0000259" key="9">
    <source>
        <dbReference type="Pfam" id="PF25795"/>
    </source>
</evidence>
<dbReference type="InterPro" id="IPR011989">
    <property type="entry name" value="ARM-like"/>
</dbReference>
<gene>
    <name evidence="10" type="ORF">NP493_1142g00027</name>
</gene>
<dbReference type="InterPro" id="IPR016024">
    <property type="entry name" value="ARM-type_fold"/>
</dbReference>
<dbReference type="InterPro" id="IPR044189">
    <property type="entry name" value="XPO4/7-like"/>
</dbReference>
<organism evidence="10 11">
    <name type="scientific">Ridgeia piscesae</name>
    <name type="common">Tubeworm</name>
    <dbReference type="NCBI Taxonomy" id="27915"/>
    <lineage>
        <taxon>Eukaryota</taxon>
        <taxon>Metazoa</taxon>
        <taxon>Spiralia</taxon>
        <taxon>Lophotrochozoa</taxon>
        <taxon>Annelida</taxon>
        <taxon>Polychaeta</taxon>
        <taxon>Sedentaria</taxon>
        <taxon>Canalipalpata</taxon>
        <taxon>Sabellida</taxon>
        <taxon>Siboglinidae</taxon>
        <taxon>Ridgeia</taxon>
    </lineage>
</organism>
<evidence type="ECO:0000256" key="2">
    <source>
        <dbReference type="ARBA" id="ARBA00004496"/>
    </source>
</evidence>
<keyword evidence="7" id="KW-0539">Nucleus</keyword>
<proteinExistence type="inferred from homology"/>
<dbReference type="PANTHER" id="PTHR12596">
    <property type="entry name" value="EXPORTIN 4,7-RELATED"/>
    <property type="match status" value="1"/>
</dbReference>
<evidence type="ECO:0000256" key="6">
    <source>
        <dbReference type="ARBA" id="ARBA00022927"/>
    </source>
</evidence>
<dbReference type="Pfam" id="PF25795">
    <property type="entry name" value="TPR_XPO7"/>
    <property type="match status" value="1"/>
</dbReference>
<feature type="domain" description="Exportin-7/Ran-binding protein 17 TPR repeats" evidence="9">
    <location>
        <begin position="563"/>
        <end position="693"/>
    </location>
</feature>
<keyword evidence="4" id="KW-0813">Transport</keyword>
<evidence type="ECO:0000256" key="7">
    <source>
        <dbReference type="ARBA" id="ARBA00023242"/>
    </source>
</evidence>
<accession>A0AAD9KHS7</accession>
<dbReference type="SUPFAM" id="SSF48371">
    <property type="entry name" value="ARM repeat"/>
    <property type="match status" value="1"/>
</dbReference>
<evidence type="ECO:0000256" key="5">
    <source>
        <dbReference type="ARBA" id="ARBA00022490"/>
    </source>
</evidence>
<evidence type="ECO:0000313" key="11">
    <source>
        <dbReference type="Proteomes" id="UP001209878"/>
    </source>
</evidence>
<dbReference type="Proteomes" id="UP001209878">
    <property type="component" value="Unassembled WGS sequence"/>
</dbReference>
<dbReference type="GO" id="GO:0005049">
    <property type="term" value="F:nuclear export signal receptor activity"/>
    <property type="evidence" value="ECO:0007669"/>
    <property type="project" value="InterPro"/>
</dbReference>
<comment type="similarity">
    <text evidence="3">Belongs to the exportin family.</text>
</comment>
<evidence type="ECO:0000256" key="3">
    <source>
        <dbReference type="ARBA" id="ARBA00009466"/>
    </source>
</evidence>
<reference evidence="10" key="1">
    <citation type="journal article" date="2023" name="Mol. Biol. Evol.">
        <title>Third-Generation Sequencing Reveals the Adaptive Role of the Epigenome in Three Deep-Sea Polychaetes.</title>
        <authorList>
            <person name="Perez M."/>
            <person name="Aroh O."/>
            <person name="Sun Y."/>
            <person name="Lan Y."/>
            <person name="Juniper S.K."/>
            <person name="Young C.R."/>
            <person name="Angers B."/>
            <person name="Qian P.Y."/>
        </authorList>
    </citation>
    <scope>NUCLEOTIDE SEQUENCE</scope>
    <source>
        <strain evidence="10">R07B-5</strain>
    </source>
</reference>
<dbReference type="PANTHER" id="PTHR12596:SF1">
    <property type="entry name" value="EXPORTIN-4"/>
    <property type="match status" value="1"/>
</dbReference>
<comment type="subcellular location">
    <subcellularLocation>
        <location evidence="2">Cytoplasm</location>
    </subcellularLocation>
    <subcellularLocation>
        <location evidence="1">Nucleus</location>
    </subcellularLocation>
</comment>
<dbReference type="Gene3D" id="1.25.10.10">
    <property type="entry name" value="Leucine-rich Repeat Variant"/>
    <property type="match status" value="2"/>
</dbReference>
<dbReference type="GO" id="GO:0005643">
    <property type="term" value="C:nuclear pore"/>
    <property type="evidence" value="ECO:0007669"/>
    <property type="project" value="TreeGrafter"/>
</dbReference>
<evidence type="ECO:0000256" key="4">
    <source>
        <dbReference type="ARBA" id="ARBA00022448"/>
    </source>
</evidence>
<dbReference type="GO" id="GO:0006611">
    <property type="term" value="P:protein export from nucleus"/>
    <property type="evidence" value="ECO:0007669"/>
    <property type="project" value="TreeGrafter"/>
</dbReference>
<keyword evidence="5" id="KW-0963">Cytoplasm</keyword>
<evidence type="ECO:0000256" key="1">
    <source>
        <dbReference type="ARBA" id="ARBA00004123"/>
    </source>
</evidence>
<evidence type="ECO:0000256" key="8">
    <source>
        <dbReference type="ARBA" id="ARBA00040444"/>
    </source>
</evidence>
<dbReference type="AlphaFoldDB" id="A0AAD9KHS7"/>
<dbReference type="GO" id="GO:0005737">
    <property type="term" value="C:cytoplasm"/>
    <property type="evidence" value="ECO:0007669"/>
    <property type="project" value="UniProtKB-SubCell"/>
</dbReference>
<keyword evidence="6" id="KW-0653">Protein transport</keyword>
<sequence>MPYALCTSILETSKDNYVLFQAASTIKECIIRDWCLLQPSDIESMLSFLMHYVTHNIVVQSYVREQILQAIAVIVKRGTLESSTNDRGIVFNEIAKHITSGTLSEQLVACSMLSALLTEYANTSCSSRVGLTWEFHHKCKVAFEETDLKQAFVFCLQVLHELDSVAMPLSREVTAVFNRVLSITQQILSWEFLPKNIPRRLIGSFKPTHNVAFKPPAGWRDIVLDHALVDMMFRIHQKVRLNPEMSNHSRQCLSQLASLNGPIFNNNKTRVDFLSHYIEVFLQLITSVKVERHECLDIASIVNNFMIFFPICIFTSLSQEMLLSFIEQLTKITCHFCQEAALEDATRQDDPVYQEAFEKLLDSWMCFVLEASELPDGCLTHPSTEIINTYLQCHLAPPDGTRHQMGTAVAGEEEEEYEETEEDDREKFKDQLCSIGAFCRLVSQHSVPLLSRLLEQRVSRLHGQLQRIQQLAAATPPSDSCQLDTSVVNSINEDLHWLLLVSAHLLTDDARGETPMIPAPIMQYSISLAHVMDVETTLKVLGSPGYEAHTIPGSDRGADPVVRLISAVFRLCQVEKQHQAEYLSPQVESSTMWFFTRWVPTYLLPNESYYSQMSLAINAAFGHDTDGGQWTIAYLLDKIVANLTIWCSEPDVIEDTLELLTTLVDKKERSDCVVKCDTIWKLAKDFAANGHPFDMLSASANRHLCKALVLAGSASFHENSQDNYWQLVLKSVHERFHRVLTLNDLKKVMHETQVKNEVISLLESMCGVTEATRVDNVNLLFQFLQPALVECVNILDLYHNYEEVVHLVLELFNTIANRQMCYLGENDSKKIYEHTLTVIQLYAKYNIGRRSVSADTEEDQFSDLSLLMSVLTNLLSKDFIDFGFTGDNSAVGSVVVSAADVVIYGLNIIVPLMTAELLKFPSLCHSYMRLVAYITEVHPAKVCELPHPLLKALMESVEIALSSGGTDVIRLCLEFIASIATHIHQNNLAGSFAHKSLEHFLQLVFHMLLLEPFDMDLLDTASPTLFCLICCHQQTYQTLVNSLLSKQSNGATYQRLVEAFSALTSNEIQLKIDRVNKNGFMENFDEFLKNVRGFLCVK</sequence>
<dbReference type="EMBL" id="JAODUO010001140">
    <property type="protein sequence ID" value="KAK2170788.1"/>
    <property type="molecule type" value="Genomic_DNA"/>
</dbReference>
<keyword evidence="11" id="KW-1185">Reference proteome</keyword>
<dbReference type="InterPro" id="IPR057947">
    <property type="entry name" value="TPR_XPO7/RBP17"/>
</dbReference>